<dbReference type="RefSeq" id="WP_274203032.1">
    <property type="nucleotide sequence ID" value="NZ_JAQZAO010000013.1"/>
</dbReference>
<accession>A0ABT5T0F8</accession>
<dbReference type="Gene3D" id="3.30.70.360">
    <property type="match status" value="1"/>
</dbReference>
<organism evidence="4 5">
    <name type="scientific">Actinomycetospora lemnae</name>
    <dbReference type="NCBI Taxonomy" id="3019891"/>
    <lineage>
        <taxon>Bacteria</taxon>
        <taxon>Bacillati</taxon>
        <taxon>Actinomycetota</taxon>
        <taxon>Actinomycetes</taxon>
        <taxon>Pseudonocardiales</taxon>
        <taxon>Pseudonocardiaceae</taxon>
        <taxon>Actinomycetospora</taxon>
    </lineage>
</organism>
<name>A0ABT5T0F8_9PSEU</name>
<sequence>MATEVEAVGGRTRAVRDWAAARLDEVVDDLAVLVDTETPSTDPVLLAAGAAVLTGWVLETWTGSTATTLGEGPGAVLQVDAPGSRDGTLVLLGHLDTVFDAGTVEARPFAVTDGVARGPGVFDMKAGLVQGVYAVAALDALRMPRPSVRLLVNADEEVGSLGSRSLLVDAAAGADAVLVLEPGGVAGTVKTARKGVGLWTVTATGIAAHAGLDPEAGASAVHALAALTGHLVGLADPAAGTTVNVGVLTGGTRPNVVADHARMEIDVRARTEAEAERVTAALRAWGPVDPRVRLDVAGGWNRPPWSAPAPDLVSRAEAVLASLGVAVDPREVGGASDGNILAAAGLPVLDGLGASGGGAHAEHEHVVVADLPVRIALLAGLIAGD</sequence>
<dbReference type="PANTHER" id="PTHR43808:SF9">
    <property type="entry name" value="BLL0789 PROTEIN"/>
    <property type="match status" value="1"/>
</dbReference>
<evidence type="ECO:0000256" key="2">
    <source>
        <dbReference type="ARBA" id="ARBA00022801"/>
    </source>
</evidence>
<keyword evidence="2" id="KW-0378">Hydrolase</keyword>
<dbReference type="Gene3D" id="3.40.630.10">
    <property type="entry name" value="Zn peptidases"/>
    <property type="match status" value="1"/>
</dbReference>
<evidence type="ECO:0000256" key="1">
    <source>
        <dbReference type="ARBA" id="ARBA00022723"/>
    </source>
</evidence>
<dbReference type="InterPro" id="IPR011650">
    <property type="entry name" value="Peptidase_M20_dimer"/>
</dbReference>
<comment type="caution">
    <text evidence="4">The sequence shown here is derived from an EMBL/GenBank/DDBJ whole genome shotgun (WGS) entry which is preliminary data.</text>
</comment>
<dbReference type="SUPFAM" id="SSF55031">
    <property type="entry name" value="Bacterial exopeptidase dimerisation domain"/>
    <property type="match status" value="1"/>
</dbReference>
<dbReference type="Pfam" id="PF01546">
    <property type="entry name" value="Peptidase_M20"/>
    <property type="match status" value="1"/>
</dbReference>
<dbReference type="PIRSF" id="PIRSF037238">
    <property type="entry name" value="Carboxypeptidase_G2"/>
    <property type="match status" value="1"/>
</dbReference>
<dbReference type="InterPro" id="IPR036264">
    <property type="entry name" value="Bact_exopeptidase_dim_dom"/>
</dbReference>
<evidence type="ECO:0000313" key="4">
    <source>
        <dbReference type="EMBL" id="MDD7968499.1"/>
    </source>
</evidence>
<dbReference type="InterPro" id="IPR002933">
    <property type="entry name" value="Peptidase_M20"/>
</dbReference>
<dbReference type="EMBL" id="JAQZAO010000013">
    <property type="protein sequence ID" value="MDD7968499.1"/>
    <property type="molecule type" value="Genomic_DNA"/>
</dbReference>
<reference evidence="4 5" key="1">
    <citation type="submission" date="2023-02" db="EMBL/GenBank/DDBJ databases">
        <title>Genome sequencing required for Actinomycetospora new species description.</title>
        <authorList>
            <person name="Saimee Y."/>
            <person name="Duangmal K."/>
        </authorList>
    </citation>
    <scope>NUCLEOTIDE SEQUENCE [LARGE SCALE GENOMIC DNA]</scope>
    <source>
        <strain evidence="4 5">DW7H6</strain>
    </source>
</reference>
<keyword evidence="5" id="KW-1185">Reference proteome</keyword>
<dbReference type="Proteomes" id="UP001300763">
    <property type="component" value="Unassembled WGS sequence"/>
</dbReference>
<evidence type="ECO:0000259" key="3">
    <source>
        <dbReference type="Pfam" id="PF07687"/>
    </source>
</evidence>
<dbReference type="InterPro" id="IPR050072">
    <property type="entry name" value="Peptidase_M20A"/>
</dbReference>
<gene>
    <name evidence="4" type="ORF">PGB27_24410</name>
</gene>
<dbReference type="InterPro" id="IPR017150">
    <property type="entry name" value="Pept_M20_glutamate_carboxypep"/>
</dbReference>
<keyword evidence="1" id="KW-0479">Metal-binding</keyword>
<proteinExistence type="predicted"/>
<dbReference type="SUPFAM" id="SSF53187">
    <property type="entry name" value="Zn-dependent exopeptidases"/>
    <property type="match status" value="1"/>
</dbReference>
<evidence type="ECO:0000313" key="5">
    <source>
        <dbReference type="Proteomes" id="UP001300763"/>
    </source>
</evidence>
<feature type="domain" description="Peptidase M20 dimerisation" evidence="3">
    <location>
        <begin position="191"/>
        <end position="285"/>
    </location>
</feature>
<dbReference type="Pfam" id="PF07687">
    <property type="entry name" value="M20_dimer"/>
    <property type="match status" value="1"/>
</dbReference>
<protein>
    <submittedName>
        <fullName evidence="4">M20/M25/M40 family metallo-hydrolase</fullName>
    </submittedName>
</protein>
<dbReference type="PANTHER" id="PTHR43808">
    <property type="entry name" value="ACETYLORNITHINE DEACETYLASE"/>
    <property type="match status" value="1"/>
</dbReference>